<sequence length="81" mass="9482">MPQMPEPAVTDPVQAHESSDLPVMVPLSVAEIRRLFFRLGRFPSHSFAYHLAWSFWRRAHQALARLCHYKRRSTLTSHLQL</sequence>
<keyword evidence="2" id="KW-1185">Reference proteome</keyword>
<proteinExistence type="predicted"/>
<accession>A0A5A5TE10</accession>
<dbReference type="AlphaFoldDB" id="A0A5A5TE10"/>
<dbReference type="EMBL" id="BIXY01000045">
    <property type="protein sequence ID" value="GCF09547.1"/>
    <property type="molecule type" value="Genomic_DNA"/>
</dbReference>
<evidence type="ECO:0000313" key="2">
    <source>
        <dbReference type="Proteomes" id="UP000322530"/>
    </source>
</evidence>
<gene>
    <name evidence="1" type="ORF">KDI_31110</name>
</gene>
<evidence type="ECO:0000313" key="1">
    <source>
        <dbReference type="EMBL" id="GCF09547.1"/>
    </source>
</evidence>
<protein>
    <submittedName>
        <fullName evidence="1">Uncharacterized protein</fullName>
    </submittedName>
</protein>
<reference evidence="1 2" key="1">
    <citation type="submission" date="2019-01" db="EMBL/GenBank/DDBJ databases">
        <title>Draft genome sequence of Dictyobacter sp. Uno17.</title>
        <authorList>
            <person name="Wang C.M."/>
            <person name="Zheng Y."/>
            <person name="Sakai Y."/>
            <person name="Abe K."/>
            <person name="Yokota A."/>
            <person name="Yabe S."/>
        </authorList>
    </citation>
    <scope>NUCLEOTIDE SEQUENCE [LARGE SCALE GENOMIC DNA]</scope>
    <source>
        <strain evidence="1 2">Uno17</strain>
    </source>
</reference>
<dbReference type="Proteomes" id="UP000322530">
    <property type="component" value="Unassembled WGS sequence"/>
</dbReference>
<organism evidence="1 2">
    <name type="scientific">Dictyobacter arantiisoli</name>
    <dbReference type="NCBI Taxonomy" id="2014874"/>
    <lineage>
        <taxon>Bacteria</taxon>
        <taxon>Bacillati</taxon>
        <taxon>Chloroflexota</taxon>
        <taxon>Ktedonobacteria</taxon>
        <taxon>Ktedonobacterales</taxon>
        <taxon>Dictyobacteraceae</taxon>
        <taxon>Dictyobacter</taxon>
    </lineage>
</organism>
<name>A0A5A5TE10_9CHLR</name>
<comment type="caution">
    <text evidence="1">The sequence shown here is derived from an EMBL/GenBank/DDBJ whole genome shotgun (WGS) entry which is preliminary data.</text>
</comment>